<dbReference type="Proteomes" id="UP000286415">
    <property type="component" value="Unassembled WGS sequence"/>
</dbReference>
<accession>A0A419QD37</accession>
<evidence type="ECO:0000313" key="2">
    <source>
        <dbReference type="Proteomes" id="UP000286415"/>
    </source>
</evidence>
<comment type="caution">
    <text evidence="1">The sequence shown here is derived from an EMBL/GenBank/DDBJ whole genome shotgun (WGS) entry which is preliminary data.</text>
</comment>
<evidence type="ECO:0000313" key="1">
    <source>
        <dbReference type="EMBL" id="KAG5451509.1"/>
    </source>
</evidence>
<proteinExistence type="predicted"/>
<keyword evidence="2" id="KW-1185">Reference proteome</keyword>
<sequence>MSLLLDVGIMVQWSPKLSRTTAVFCGKCKSVTIFTDKSPRLATPNLEDQETVFFGALTTDQHGMRDSLSVAETFLSTAQWVAKVRTPSHHGKVRSLRDAYRSYEFIYSSFTHLQSPFSN</sequence>
<reference evidence="1 2" key="2">
    <citation type="journal article" date="2021" name="Genomics">
        <title>High-quality reference genome for Clonorchis sinensis.</title>
        <authorList>
            <person name="Young N.D."/>
            <person name="Stroehlein A.J."/>
            <person name="Kinkar L."/>
            <person name="Wang T."/>
            <person name="Sohn W.M."/>
            <person name="Chang B.C.H."/>
            <person name="Kaur P."/>
            <person name="Weisz D."/>
            <person name="Dudchenko O."/>
            <person name="Aiden E.L."/>
            <person name="Korhonen P.K."/>
            <person name="Gasser R.B."/>
        </authorList>
    </citation>
    <scope>NUCLEOTIDE SEQUENCE [LARGE SCALE GENOMIC DNA]</scope>
    <source>
        <strain evidence="1">Cs-k2</strain>
    </source>
</reference>
<dbReference type="AlphaFoldDB" id="A0A419QD37"/>
<organism evidence="1 2">
    <name type="scientific">Clonorchis sinensis</name>
    <name type="common">Chinese liver fluke</name>
    <dbReference type="NCBI Taxonomy" id="79923"/>
    <lineage>
        <taxon>Eukaryota</taxon>
        <taxon>Metazoa</taxon>
        <taxon>Spiralia</taxon>
        <taxon>Lophotrochozoa</taxon>
        <taxon>Platyhelminthes</taxon>
        <taxon>Trematoda</taxon>
        <taxon>Digenea</taxon>
        <taxon>Opisthorchiida</taxon>
        <taxon>Opisthorchiata</taxon>
        <taxon>Opisthorchiidae</taxon>
        <taxon>Clonorchis</taxon>
    </lineage>
</organism>
<gene>
    <name evidence="1" type="ORF">CSKR_112082</name>
</gene>
<dbReference type="EMBL" id="NIRI02000042">
    <property type="protein sequence ID" value="KAG5451509.1"/>
    <property type="molecule type" value="Genomic_DNA"/>
</dbReference>
<reference evidence="1 2" key="1">
    <citation type="journal article" date="2018" name="Biotechnol. Adv.">
        <title>Improved genomic resources and new bioinformatic workflow for the carcinogenic parasite Clonorchis sinensis: Biotechnological implications.</title>
        <authorList>
            <person name="Wang D."/>
            <person name="Korhonen P.K."/>
            <person name="Gasser R.B."/>
            <person name="Young N.D."/>
        </authorList>
    </citation>
    <scope>NUCLEOTIDE SEQUENCE [LARGE SCALE GENOMIC DNA]</scope>
    <source>
        <strain evidence="1">Cs-k2</strain>
    </source>
</reference>
<name>A0A419QD37_CLOSI</name>
<protein>
    <submittedName>
        <fullName evidence="1">Uncharacterized protein</fullName>
    </submittedName>
</protein>
<dbReference type="InParanoid" id="A0A419QD37"/>